<evidence type="ECO:0000256" key="1">
    <source>
        <dbReference type="ARBA" id="ARBA00022574"/>
    </source>
</evidence>
<organism evidence="6 7">
    <name type="scientific">Streptantibioticus ferralitis</name>
    <dbReference type="NCBI Taxonomy" id="236510"/>
    <lineage>
        <taxon>Bacteria</taxon>
        <taxon>Bacillati</taxon>
        <taxon>Actinomycetota</taxon>
        <taxon>Actinomycetes</taxon>
        <taxon>Kitasatosporales</taxon>
        <taxon>Streptomycetaceae</taxon>
        <taxon>Streptantibioticus</taxon>
    </lineage>
</organism>
<keyword evidence="1 3" id="KW-0853">WD repeat</keyword>
<name>A0ABT5ZCN4_9ACTN</name>
<sequence>MRQWLPGAGFRAESGERFAYDAFISYSRAADRQLALALQQGLHTFARPWYRLRALRAFRDEGSLAAGARLWGSIQRALDSSRFLILLASEQSATAPWVEREVEHWCTHRGVENVLIVLTDPPADGSGRLPGMAWDGLHSDFDWERTTALPRCLAGRFQEEPHAVPLGWARSRPELSMRDAEFRTAVAGLAAPLHGVDKDRLIGEDVRQHRRTRRHVRLAIAVLTTLTVTAASAAVVAVHQRDAARRQTALAEARQYVAQSRTVSDPYAAVAFALAAEQRVTPALPEARAAFGEAGQRLGDWGTRLVGEVSLEQPGGIAVVRWSGDGSRVWTAGFNGVSYWSVREGRSVVSGRWAVDPGTGPLSPDGLKWGPDGRSLLVSLHDAYGTRNWYLLRDAATGRVTAGPFPLSPGEDSVEAMDLAPRGDVLAAASQDGIRRWDVTTGRPLEGPLPGSHGFTYGLTWSPDGTRLAAASRTGLAVWDARQGTQLWAKRTAHPAGDISWSPDGRHLATACSGAVQWWDADTGTATATDVSAQENGLENNYNQVRWSPDGTRVAASDFAGTIRLWDARTGTRIGPPLAQSSKHDLDSFAWSPDSRYLVGVFVNGGGRWDSNGPRSSLLRLWEVQPPAPDEGRLPGPTDNVLAVAWSPDGRRVAAGSADDTVQVWDPRTRRVLPGSTLRPRFPSDRIKGITWDPAGRRLLRVGYQGLETWTPASPAGPSQPWWGSGDALTAAWSPDGRMVASGTSQGQVSIWDPATGRPTPWQPCQTVACGGAHGPVQSVVWSPDGRRLAAARADGSLYLWDLGHRRLLGPAPRPSPQLARAMAWSPDGRLIAVSGADGTVHFRDGDTGKPSPIVLKAGDDTVEALAWSPDSTRLATGDGGGTIEMWDPLRGLLLQRRDAAHPGGVTSLSWSPDGDQLVSGGEDRTVRLWRGYTEQQICRLVDPALHRTPGTPALSGVTGAAADICAHPSRLRNYPVLPLLPAR</sequence>
<evidence type="ECO:0000259" key="5">
    <source>
        <dbReference type="PROSITE" id="PS50104"/>
    </source>
</evidence>
<dbReference type="Gene3D" id="2.130.10.10">
    <property type="entry name" value="YVTN repeat-like/Quinoprotein amine dehydrogenase"/>
    <property type="match status" value="5"/>
</dbReference>
<dbReference type="InterPro" id="IPR001680">
    <property type="entry name" value="WD40_rpt"/>
</dbReference>
<dbReference type="InterPro" id="IPR011047">
    <property type="entry name" value="Quinoprotein_ADH-like_sf"/>
</dbReference>
<dbReference type="InterPro" id="IPR035897">
    <property type="entry name" value="Toll_tir_struct_dom_sf"/>
</dbReference>
<evidence type="ECO:0000313" key="7">
    <source>
        <dbReference type="Proteomes" id="UP001220022"/>
    </source>
</evidence>
<evidence type="ECO:0000313" key="6">
    <source>
        <dbReference type="EMBL" id="MDF2261590.1"/>
    </source>
</evidence>
<gene>
    <name evidence="6" type="ORF">P2L57_39520</name>
</gene>
<dbReference type="Pfam" id="PF00400">
    <property type="entry name" value="WD40"/>
    <property type="match status" value="8"/>
</dbReference>
<protein>
    <submittedName>
        <fullName evidence="6">TIR domain-containing protein</fullName>
    </submittedName>
</protein>
<dbReference type="PANTHER" id="PTHR19879:SF9">
    <property type="entry name" value="TRANSCRIPTION INITIATION FACTOR TFIID SUBUNIT 5"/>
    <property type="match status" value="1"/>
</dbReference>
<dbReference type="PROSITE" id="PS50294">
    <property type="entry name" value="WD_REPEATS_REGION"/>
    <property type="match status" value="4"/>
</dbReference>
<dbReference type="PANTHER" id="PTHR19879">
    <property type="entry name" value="TRANSCRIPTION INITIATION FACTOR TFIID"/>
    <property type="match status" value="1"/>
</dbReference>
<dbReference type="CDD" id="cd00200">
    <property type="entry name" value="WD40"/>
    <property type="match status" value="1"/>
</dbReference>
<dbReference type="InterPro" id="IPR015943">
    <property type="entry name" value="WD40/YVTN_repeat-like_dom_sf"/>
</dbReference>
<keyword evidence="4" id="KW-0812">Transmembrane</keyword>
<accession>A0ABT5ZCN4</accession>
<dbReference type="SUPFAM" id="SSF50998">
    <property type="entry name" value="Quinoprotein alcohol dehydrogenase-like"/>
    <property type="match status" value="1"/>
</dbReference>
<keyword evidence="4" id="KW-0472">Membrane</keyword>
<dbReference type="PROSITE" id="PS50082">
    <property type="entry name" value="WD_REPEATS_2"/>
    <property type="match status" value="6"/>
</dbReference>
<dbReference type="SUPFAM" id="SSF52200">
    <property type="entry name" value="Toll/Interleukin receptor TIR domain"/>
    <property type="match status" value="1"/>
</dbReference>
<dbReference type="SUPFAM" id="SSF82171">
    <property type="entry name" value="DPP6 N-terminal domain-like"/>
    <property type="match status" value="1"/>
</dbReference>
<evidence type="ECO:0000256" key="2">
    <source>
        <dbReference type="ARBA" id="ARBA00022737"/>
    </source>
</evidence>
<dbReference type="Proteomes" id="UP001220022">
    <property type="component" value="Unassembled WGS sequence"/>
</dbReference>
<feature type="repeat" description="WD" evidence="3">
    <location>
        <begin position="856"/>
        <end position="888"/>
    </location>
</feature>
<keyword evidence="4" id="KW-1133">Transmembrane helix</keyword>
<evidence type="ECO:0000256" key="3">
    <source>
        <dbReference type="PROSITE-ProRule" id="PRU00221"/>
    </source>
</evidence>
<feature type="repeat" description="WD" evidence="3">
    <location>
        <begin position="634"/>
        <end position="675"/>
    </location>
</feature>
<dbReference type="InterPro" id="IPR000157">
    <property type="entry name" value="TIR_dom"/>
</dbReference>
<dbReference type="SMART" id="SM00320">
    <property type="entry name" value="WD40"/>
    <property type="match status" value="11"/>
</dbReference>
<feature type="repeat" description="WD" evidence="3">
    <location>
        <begin position="732"/>
        <end position="753"/>
    </location>
</feature>
<reference evidence="6 7" key="1">
    <citation type="submission" date="2023-03" db="EMBL/GenBank/DDBJ databases">
        <title>Draft genome sequence of type strain Streptomyces ferralitis JCM 14344.</title>
        <authorList>
            <person name="Klaysubun C."/>
            <person name="Duangmal K."/>
        </authorList>
    </citation>
    <scope>NUCLEOTIDE SEQUENCE [LARGE SCALE GENOMIC DNA]</scope>
    <source>
        <strain evidence="6 7">JCM 14344</strain>
    </source>
</reference>
<feature type="repeat" description="WD" evidence="3">
    <location>
        <begin position="899"/>
        <end position="930"/>
    </location>
</feature>
<dbReference type="InterPro" id="IPR019775">
    <property type="entry name" value="WD40_repeat_CS"/>
</dbReference>
<proteinExistence type="predicted"/>
<dbReference type="PROSITE" id="PS00678">
    <property type="entry name" value="WD_REPEATS_1"/>
    <property type="match status" value="1"/>
</dbReference>
<dbReference type="EMBL" id="JARHTQ010000071">
    <property type="protein sequence ID" value="MDF2261590.1"/>
    <property type="molecule type" value="Genomic_DNA"/>
</dbReference>
<feature type="repeat" description="WD" evidence="3">
    <location>
        <begin position="535"/>
        <end position="576"/>
    </location>
</feature>
<feature type="domain" description="TIR" evidence="5">
    <location>
        <begin position="18"/>
        <end position="175"/>
    </location>
</feature>
<comment type="caution">
    <text evidence="6">The sequence shown here is derived from an EMBL/GenBank/DDBJ whole genome shotgun (WGS) entry which is preliminary data.</text>
</comment>
<dbReference type="SUPFAM" id="SSF63829">
    <property type="entry name" value="Calcium-dependent phosphotriesterase"/>
    <property type="match status" value="1"/>
</dbReference>
<dbReference type="Pfam" id="PF13676">
    <property type="entry name" value="TIR_2"/>
    <property type="match status" value="1"/>
</dbReference>
<keyword evidence="2" id="KW-0677">Repeat</keyword>
<keyword evidence="7" id="KW-1185">Reference proteome</keyword>
<feature type="transmembrane region" description="Helical" evidence="4">
    <location>
        <begin position="216"/>
        <end position="238"/>
    </location>
</feature>
<dbReference type="Gene3D" id="3.40.50.10140">
    <property type="entry name" value="Toll/interleukin-1 receptor homology (TIR) domain"/>
    <property type="match status" value="1"/>
</dbReference>
<dbReference type="PROSITE" id="PS50104">
    <property type="entry name" value="TIR"/>
    <property type="match status" value="1"/>
</dbReference>
<feature type="repeat" description="WD" evidence="3">
    <location>
        <begin position="770"/>
        <end position="803"/>
    </location>
</feature>
<evidence type="ECO:0000256" key="4">
    <source>
        <dbReference type="SAM" id="Phobius"/>
    </source>
</evidence>